<dbReference type="EMBL" id="CAJNNV010025097">
    <property type="protein sequence ID" value="CAE8612209.1"/>
    <property type="molecule type" value="Genomic_DNA"/>
</dbReference>
<evidence type="ECO:0000256" key="1">
    <source>
        <dbReference type="SAM" id="Phobius"/>
    </source>
</evidence>
<sequence>MTVTTKSGPGSKAIISGVLRQLTTPPGTAAVILLLHFFKGGQPLRTSDNFLFLAGVDSLLFLLLLVTAFWSPPADALLPEDCEAALRFCGCRVAAAVAVAVAACCR</sequence>
<name>A0A813FNL2_POLGL</name>
<dbReference type="AlphaFoldDB" id="A0A813FNL2"/>
<gene>
    <name evidence="2" type="ORF">PGLA1383_LOCUS30016</name>
</gene>
<protein>
    <submittedName>
        <fullName evidence="2">Uncharacterized protein</fullName>
    </submittedName>
</protein>
<keyword evidence="1" id="KW-0812">Transmembrane</keyword>
<keyword evidence="1" id="KW-1133">Transmembrane helix</keyword>
<evidence type="ECO:0000313" key="3">
    <source>
        <dbReference type="Proteomes" id="UP000654075"/>
    </source>
</evidence>
<keyword evidence="1" id="KW-0472">Membrane</keyword>
<organism evidence="2 3">
    <name type="scientific">Polarella glacialis</name>
    <name type="common">Dinoflagellate</name>
    <dbReference type="NCBI Taxonomy" id="89957"/>
    <lineage>
        <taxon>Eukaryota</taxon>
        <taxon>Sar</taxon>
        <taxon>Alveolata</taxon>
        <taxon>Dinophyceae</taxon>
        <taxon>Suessiales</taxon>
        <taxon>Suessiaceae</taxon>
        <taxon>Polarella</taxon>
    </lineage>
</organism>
<proteinExistence type="predicted"/>
<keyword evidence="3" id="KW-1185">Reference proteome</keyword>
<comment type="caution">
    <text evidence="2">The sequence shown here is derived from an EMBL/GenBank/DDBJ whole genome shotgun (WGS) entry which is preliminary data.</text>
</comment>
<reference evidence="2" key="1">
    <citation type="submission" date="2021-02" db="EMBL/GenBank/DDBJ databases">
        <authorList>
            <person name="Dougan E. K."/>
            <person name="Rhodes N."/>
            <person name="Thang M."/>
            <person name="Chan C."/>
        </authorList>
    </citation>
    <scope>NUCLEOTIDE SEQUENCE</scope>
</reference>
<feature type="transmembrane region" description="Helical" evidence="1">
    <location>
        <begin position="50"/>
        <end position="72"/>
    </location>
</feature>
<evidence type="ECO:0000313" key="2">
    <source>
        <dbReference type="EMBL" id="CAE8612209.1"/>
    </source>
</evidence>
<dbReference type="Proteomes" id="UP000654075">
    <property type="component" value="Unassembled WGS sequence"/>
</dbReference>
<accession>A0A813FNL2</accession>
<feature type="transmembrane region" description="Helical" evidence="1">
    <location>
        <begin position="18"/>
        <end position="38"/>
    </location>
</feature>